<feature type="chain" id="PRO_5033873549" description="RxLR effector protein" evidence="1">
    <location>
        <begin position="22"/>
        <end position="55"/>
    </location>
</feature>
<organism evidence="3 5">
    <name type="scientific">Phytophthora rubi</name>
    <dbReference type="NCBI Taxonomy" id="129364"/>
    <lineage>
        <taxon>Eukaryota</taxon>
        <taxon>Sar</taxon>
        <taxon>Stramenopiles</taxon>
        <taxon>Oomycota</taxon>
        <taxon>Peronosporomycetes</taxon>
        <taxon>Peronosporales</taxon>
        <taxon>Peronosporaceae</taxon>
        <taxon>Phytophthora</taxon>
    </lineage>
</organism>
<sequence length="55" mass="6379">MPRTLIKTIFFIKFWCYCCTAKCVSKSKHKVANTLVGSNRHFLLHVTGLHQNKVE</sequence>
<dbReference type="EMBL" id="QXFT01000010">
    <property type="protein sequence ID" value="KAE9360020.1"/>
    <property type="molecule type" value="Genomic_DNA"/>
</dbReference>
<gene>
    <name evidence="2" type="ORF">PR001_g2825</name>
    <name evidence="3" type="ORF">PR003_g444</name>
</gene>
<proteinExistence type="predicted"/>
<comment type="caution">
    <text evidence="3">The sequence shown here is derived from an EMBL/GenBank/DDBJ whole genome shotgun (WGS) entry which is preliminary data.</text>
</comment>
<feature type="signal peptide" evidence="1">
    <location>
        <begin position="1"/>
        <end position="21"/>
    </location>
</feature>
<dbReference type="Proteomes" id="UP000434957">
    <property type="component" value="Unassembled WGS sequence"/>
</dbReference>
<dbReference type="EMBL" id="QXFV01000100">
    <property type="protein sequence ID" value="KAE9049973.1"/>
    <property type="molecule type" value="Genomic_DNA"/>
</dbReference>
<keyword evidence="1" id="KW-0732">Signal</keyword>
<evidence type="ECO:0000313" key="4">
    <source>
        <dbReference type="Proteomes" id="UP000429607"/>
    </source>
</evidence>
<reference evidence="3 5" key="1">
    <citation type="submission" date="2018-08" db="EMBL/GenBank/DDBJ databases">
        <title>Genomic investigation of the strawberry pathogen Phytophthora fragariae indicates pathogenicity is determined by transcriptional variation in three key races.</title>
        <authorList>
            <person name="Adams T.M."/>
            <person name="Armitage A.D."/>
            <person name="Sobczyk M.K."/>
            <person name="Bates H.J."/>
            <person name="Dunwell J.M."/>
            <person name="Nellist C.F."/>
            <person name="Harrison R.J."/>
        </authorList>
    </citation>
    <scope>NUCLEOTIDE SEQUENCE [LARGE SCALE GENOMIC DNA]</scope>
    <source>
        <strain evidence="2 4">SCRP249</strain>
        <strain evidence="3 5">SCRP333</strain>
    </source>
</reference>
<evidence type="ECO:0000256" key="1">
    <source>
        <dbReference type="SAM" id="SignalP"/>
    </source>
</evidence>
<evidence type="ECO:0000313" key="5">
    <source>
        <dbReference type="Proteomes" id="UP000434957"/>
    </source>
</evidence>
<evidence type="ECO:0000313" key="2">
    <source>
        <dbReference type="EMBL" id="KAE9049973.1"/>
    </source>
</evidence>
<protein>
    <recommendedName>
        <fullName evidence="6">RxLR effector protein</fullName>
    </recommendedName>
</protein>
<evidence type="ECO:0000313" key="3">
    <source>
        <dbReference type="EMBL" id="KAE9360020.1"/>
    </source>
</evidence>
<evidence type="ECO:0008006" key="6">
    <source>
        <dbReference type="Google" id="ProtNLM"/>
    </source>
</evidence>
<keyword evidence="5" id="KW-1185">Reference proteome</keyword>
<dbReference type="Proteomes" id="UP000429607">
    <property type="component" value="Unassembled WGS sequence"/>
</dbReference>
<accession>A0A6A4G912</accession>
<name>A0A6A4G912_9STRA</name>
<dbReference type="AlphaFoldDB" id="A0A6A4G912"/>